<dbReference type="SUPFAM" id="SSF56091">
    <property type="entry name" value="DNA ligase/mRNA capping enzyme, catalytic domain"/>
    <property type="match status" value="1"/>
</dbReference>
<dbReference type="PANTHER" id="PTHR45674:SF4">
    <property type="entry name" value="DNA LIGASE 1"/>
    <property type="match status" value="1"/>
</dbReference>
<dbReference type="CDD" id="cd07906">
    <property type="entry name" value="Adenylation_DNA_ligase_LigD_LigC"/>
    <property type="match status" value="1"/>
</dbReference>
<reference evidence="6" key="1">
    <citation type="journal article" date="2019" name="Int. J. Syst. Evol. Microbiol.">
        <title>The Global Catalogue of Microorganisms (GCM) 10K type strain sequencing project: providing services to taxonomists for standard genome sequencing and annotation.</title>
        <authorList>
            <consortium name="The Broad Institute Genomics Platform"/>
            <consortium name="The Broad Institute Genome Sequencing Center for Infectious Disease"/>
            <person name="Wu L."/>
            <person name="Ma J."/>
        </authorList>
    </citation>
    <scope>NUCLEOTIDE SEQUENCE [LARGE SCALE GENOMIC DNA]</scope>
    <source>
        <strain evidence="6">KCTC 3950</strain>
    </source>
</reference>
<dbReference type="Gene3D" id="2.40.50.140">
    <property type="entry name" value="Nucleic acid-binding proteins"/>
    <property type="match status" value="1"/>
</dbReference>
<dbReference type="Proteomes" id="UP001597541">
    <property type="component" value="Unassembled WGS sequence"/>
</dbReference>
<protein>
    <submittedName>
        <fullName evidence="5">DNA ligase</fullName>
    </submittedName>
</protein>
<keyword evidence="6" id="KW-1185">Reference proteome</keyword>
<dbReference type="Pfam" id="PF01068">
    <property type="entry name" value="DNA_ligase_A_M"/>
    <property type="match status" value="1"/>
</dbReference>
<comment type="similarity">
    <text evidence="1">Belongs to the ATP-dependent DNA ligase family.</text>
</comment>
<dbReference type="InterPro" id="IPR050191">
    <property type="entry name" value="ATP-dep_DNA_ligase"/>
</dbReference>
<dbReference type="InterPro" id="IPR012310">
    <property type="entry name" value="DNA_ligase_ATP-dep_cent"/>
</dbReference>
<keyword evidence="2 5" id="KW-0436">Ligase</keyword>
<gene>
    <name evidence="5" type="ORF">ACFSUF_15355</name>
</gene>
<sequence length="302" mass="34218">MIELPRDPMKPILQETIPAGPEWGYQLKWDGVRLLSRVQDGQADLYSRTLLSKNSVYPEVARRLSSVPGQLILDGEAVVFDPVLQRPVFQKVLQRERTRTAAGIKQLTERGPVVYVLFDLLYASGEDLRTLPYTERHARLLDLFPEKSPDLFVSDLFHDGQALWHWVETNGWEGVVSKRLSSPYREGKKHKDWFKRKTAVTMDVDIVGITIREGVVASLVMSVSGVYSGRVSLRLNTESKRRIYDYVQSHPSDHRPFPALPADLKGETVLWTDKPFVCSVTGLEITSAGLLRHPMLNSLPTL</sequence>
<evidence type="ECO:0000256" key="3">
    <source>
        <dbReference type="ARBA" id="ARBA00034003"/>
    </source>
</evidence>
<name>A0ABW5PHG8_9BACL</name>
<dbReference type="EMBL" id="JBHUME010000009">
    <property type="protein sequence ID" value="MFD2613792.1"/>
    <property type="molecule type" value="Genomic_DNA"/>
</dbReference>
<dbReference type="GO" id="GO:0016874">
    <property type="term" value="F:ligase activity"/>
    <property type="evidence" value="ECO:0007669"/>
    <property type="project" value="UniProtKB-KW"/>
</dbReference>
<dbReference type="Gene3D" id="3.30.470.30">
    <property type="entry name" value="DNA ligase/mRNA capping enzyme"/>
    <property type="match status" value="1"/>
</dbReference>
<dbReference type="PANTHER" id="PTHR45674">
    <property type="entry name" value="DNA LIGASE 1/3 FAMILY MEMBER"/>
    <property type="match status" value="1"/>
</dbReference>
<evidence type="ECO:0000256" key="2">
    <source>
        <dbReference type="ARBA" id="ARBA00022598"/>
    </source>
</evidence>
<evidence type="ECO:0000259" key="4">
    <source>
        <dbReference type="PROSITE" id="PS50160"/>
    </source>
</evidence>
<dbReference type="Gene3D" id="3.30.1490.70">
    <property type="match status" value="1"/>
</dbReference>
<accession>A0ABW5PHG8</accession>
<dbReference type="InterPro" id="IPR012340">
    <property type="entry name" value="NA-bd_OB-fold"/>
</dbReference>
<dbReference type="PROSITE" id="PS50160">
    <property type="entry name" value="DNA_LIGASE_A3"/>
    <property type="match status" value="1"/>
</dbReference>
<dbReference type="SUPFAM" id="SSF50249">
    <property type="entry name" value="Nucleic acid-binding proteins"/>
    <property type="match status" value="1"/>
</dbReference>
<evidence type="ECO:0000313" key="5">
    <source>
        <dbReference type="EMBL" id="MFD2613792.1"/>
    </source>
</evidence>
<dbReference type="RefSeq" id="WP_377603961.1">
    <property type="nucleotide sequence ID" value="NZ_JBHUME010000009.1"/>
</dbReference>
<evidence type="ECO:0000313" key="6">
    <source>
        <dbReference type="Proteomes" id="UP001597541"/>
    </source>
</evidence>
<feature type="domain" description="ATP-dependent DNA ligase family profile" evidence="4">
    <location>
        <begin position="106"/>
        <end position="230"/>
    </location>
</feature>
<organism evidence="5 6">
    <name type="scientific">Paenibacillus gansuensis</name>
    <dbReference type="NCBI Taxonomy" id="306542"/>
    <lineage>
        <taxon>Bacteria</taxon>
        <taxon>Bacillati</taxon>
        <taxon>Bacillota</taxon>
        <taxon>Bacilli</taxon>
        <taxon>Bacillales</taxon>
        <taxon>Paenibacillaceae</taxon>
        <taxon>Paenibacillus</taxon>
    </lineage>
</organism>
<evidence type="ECO:0000256" key="1">
    <source>
        <dbReference type="ARBA" id="ARBA00007572"/>
    </source>
</evidence>
<comment type="catalytic activity">
    <reaction evidence="3">
        <text>ATP + (deoxyribonucleotide)n-3'-hydroxyl + 5'-phospho-(deoxyribonucleotide)m = (deoxyribonucleotide)n+m + AMP + diphosphate.</text>
        <dbReference type="EC" id="6.5.1.1"/>
    </reaction>
</comment>
<proteinExistence type="inferred from homology"/>
<comment type="caution">
    <text evidence="5">The sequence shown here is derived from an EMBL/GenBank/DDBJ whole genome shotgun (WGS) entry which is preliminary data.</text>
</comment>